<comment type="caution">
    <text evidence="1">The sequence shown here is derived from an EMBL/GenBank/DDBJ whole genome shotgun (WGS) entry which is preliminary data.</text>
</comment>
<accession>A0A090R950</accession>
<organism evidence="1 2">
    <name type="scientific">Photobacterium aphoticum</name>
    <dbReference type="NCBI Taxonomy" id="754436"/>
    <lineage>
        <taxon>Bacteria</taxon>
        <taxon>Pseudomonadati</taxon>
        <taxon>Pseudomonadota</taxon>
        <taxon>Gammaproteobacteria</taxon>
        <taxon>Vibrionales</taxon>
        <taxon>Vibrionaceae</taxon>
        <taxon>Photobacterium</taxon>
    </lineage>
</organism>
<dbReference type="Proteomes" id="UP000029227">
    <property type="component" value="Unassembled WGS sequence"/>
</dbReference>
<gene>
    <name evidence="1" type="ORF">JCM19237_2288</name>
</gene>
<name>A0A090R950_9GAMM</name>
<reference evidence="1 2" key="1">
    <citation type="journal article" date="2014" name="Genome Announc.">
        <title>Draft Genome Sequences of Two Vibrionaceae Species, Vibrio ponticus C121 and Photobacterium aphoticum C119, Isolated as Coral Reef Microbiota.</title>
        <authorList>
            <person name="Al-saari N."/>
            <person name="Meirelles P.M."/>
            <person name="Mino S."/>
            <person name="Suda W."/>
            <person name="Oshima K."/>
            <person name="Hattori M."/>
            <person name="Ohkuma M."/>
            <person name="Thompson F.L."/>
            <person name="Gomez-Gil B."/>
            <person name="Sawabe T."/>
            <person name="Sawabe T."/>
        </authorList>
    </citation>
    <scope>NUCLEOTIDE SEQUENCE [LARGE SCALE GENOMIC DNA]</scope>
    <source>
        <strain evidence="1 2">JCM 19237</strain>
    </source>
</reference>
<evidence type="ECO:0000313" key="1">
    <source>
        <dbReference type="EMBL" id="GAL04137.1"/>
    </source>
</evidence>
<dbReference type="STRING" id="754436.JCM19237_2288"/>
<sequence>MLHTAFALSRNSGMLLTLKSHKNNSDKYANVQSAKNNEQLT</sequence>
<dbReference type="AlphaFoldDB" id="A0A090R950"/>
<dbReference type="EMBL" id="BBMN01000003">
    <property type="protein sequence ID" value="GAL04137.1"/>
    <property type="molecule type" value="Genomic_DNA"/>
</dbReference>
<evidence type="ECO:0000313" key="2">
    <source>
        <dbReference type="Proteomes" id="UP000029227"/>
    </source>
</evidence>
<proteinExistence type="predicted"/>
<protein>
    <submittedName>
        <fullName evidence="1">Uncharacterized protein</fullName>
    </submittedName>
</protein>